<organism evidence="4 5">
    <name type="scientific">Blastococcus jejuensis</name>
    <dbReference type="NCBI Taxonomy" id="351224"/>
    <lineage>
        <taxon>Bacteria</taxon>
        <taxon>Bacillati</taxon>
        <taxon>Actinomycetota</taxon>
        <taxon>Actinomycetes</taxon>
        <taxon>Geodermatophilales</taxon>
        <taxon>Geodermatophilaceae</taxon>
        <taxon>Blastococcus</taxon>
    </lineage>
</organism>
<evidence type="ECO:0000256" key="1">
    <source>
        <dbReference type="ARBA" id="ARBA00010577"/>
    </source>
</evidence>
<gene>
    <name evidence="4" type="primary">flgD</name>
    <name evidence="4" type="ORF">GCM10010531_27490</name>
</gene>
<dbReference type="EMBL" id="BAAAVV010000006">
    <property type="protein sequence ID" value="GAA3172495.1"/>
    <property type="molecule type" value="Genomic_DNA"/>
</dbReference>
<proteinExistence type="inferred from homology"/>
<evidence type="ECO:0000256" key="3">
    <source>
        <dbReference type="SAM" id="MobiDB-lite"/>
    </source>
</evidence>
<feature type="region of interest" description="Disordered" evidence="3">
    <location>
        <begin position="1"/>
        <end position="25"/>
    </location>
</feature>
<comment type="caution">
    <text evidence="4">The sequence shown here is derived from an EMBL/GenBank/DDBJ whole genome shotgun (WGS) entry which is preliminary data.</text>
</comment>
<dbReference type="RefSeq" id="WP_344689496.1">
    <property type="nucleotide sequence ID" value="NZ_BAAAVV010000006.1"/>
</dbReference>
<dbReference type="Pfam" id="PF03963">
    <property type="entry name" value="FlgD"/>
    <property type="match status" value="1"/>
</dbReference>
<keyword evidence="2" id="KW-1005">Bacterial flagellum biogenesis</keyword>
<keyword evidence="4" id="KW-0969">Cilium</keyword>
<evidence type="ECO:0000313" key="4">
    <source>
        <dbReference type="EMBL" id="GAA3172495.1"/>
    </source>
</evidence>
<keyword evidence="4" id="KW-0966">Cell projection</keyword>
<evidence type="ECO:0000256" key="2">
    <source>
        <dbReference type="ARBA" id="ARBA00022795"/>
    </source>
</evidence>
<sequence>MTSPVSGTTGTTYVPGASSEVDRPDQMGKDVFMKLLVAQMRYQDPSNPVDSSQMMAQTATFSQVEKLEQLVNQNASMLVLQESATAGALVGRSATYTDSTGASVTGTVSSVRLASRNSEAVAVIGGVEVPVGRITEIAVKPTA</sequence>
<keyword evidence="5" id="KW-1185">Reference proteome</keyword>
<protein>
    <submittedName>
        <fullName evidence="4">Flagellar hook assembly protein FlgD</fullName>
    </submittedName>
</protein>
<feature type="compositionally biased region" description="Polar residues" evidence="3">
    <location>
        <begin position="1"/>
        <end position="12"/>
    </location>
</feature>
<accession>A0ABP6PBN1</accession>
<name>A0ABP6PBN1_9ACTN</name>
<dbReference type="InterPro" id="IPR005648">
    <property type="entry name" value="FlgD"/>
</dbReference>
<dbReference type="Proteomes" id="UP001499924">
    <property type="component" value="Unassembled WGS sequence"/>
</dbReference>
<reference evidence="5" key="1">
    <citation type="journal article" date="2019" name="Int. J. Syst. Evol. Microbiol.">
        <title>The Global Catalogue of Microorganisms (GCM) 10K type strain sequencing project: providing services to taxonomists for standard genome sequencing and annotation.</title>
        <authorList>
            <consortium name="The Broad Institute Genomics Platform"/>
            <consortium name="The Broad Institute Genome Sequencing Center for Infectious Disease"/>
            <person name="Wu L."/>
            <person name="Ma J."/>
        </authorList>
    </citation>
    <scope>NUCLEOTIDE SEQUENCE [LARGE SCALE GENOMIC DNA]</scope>
    <source>
        <strain evidence="5">JCM 15614</strain>
    </source>
</reference>
<evidence type="ECO:0000313" key="5">
    <source>
        <dbReference type="Proteomes" id="UP001499924"/>
    </source>
</evidence>
<comment type="similarity">
    <text evidence="1">Belongs to the FlgD family.</text>
</comment>
<keyword evidence="4" id="KW-0282">Flagellum</keyword>